<reference evidence="4 5" key="1">
    <citation type="submission" date="2020-10" db="EMBL/GenBank/DDBJ databases">
        <title>Wide distribution of Phycisphaera-like planctomycetes from WD2101 soil group in peatlands and genome analysis of the first cultivated representative.</title>
        <authorList>
            <person name="Dedysh S.N."/>
            <person name="Beletsky A.V."/>
            <person name="Ivanova A."/>
            <person name="Kulichevskaya I.S."/>
            <person name="Suzina N.E."/>
            <person name="Philippov D.A."/>
            <person name="Rakitin A.L."/>
            <person name="Mardanov A.V."/>
            <person name="Ravin N.V."/>
        </authorList>
    </citation>
    <scope>NUCLEOTIDE SEQUENCE [LARGE SCALE GENOMIC DNA]</scope>
    <source>
        <strain evidence="4 5">M1803</strain>
    </source>
</reference>
<dbReference type="InterPro" id="IPR049492">
    <property type="entry name" value="BD-FAE-like_dom"/>
</dbReference>
<keyword evidence="5" id="KW-1185">Reference proteome</keyword>
<keyword evidence="1 4" id="KW-0378">Hydrolase</keyword>
<dbReference type="SUPFAM" id="SSF53474">
    <property type="entry name" value="alpha/beta-Hydrolases"/>
    <property type="match status" value="1"/>
</dbReference>
<dbReference type="PANTHER" id="PTHR48081">
    <property type="entry name" value="AB HYDROLASE SUPERFAMILY PROTEIN C4A8.06C"/>
    <property type="match status" value="1"/>
</dbReference>
<feature type="signal peptide" evidence="2">
    <location>
        <begin position="1"/>
        <end position="19"/>
    </location>
</feature>
<dbReference type="GO" id="GO:0016787">
    <property type="term" value="F:hydrolase activity"/>
    <property type="evidence" value="ECO:0007669"/>
    <property type="project" value="UniProtKB-KW"/>
</dbReference>
<evidence type="ECO:0000256" key="1">
    <source>
        <dbReference type="ARBA" id="ARBA00022801"/>
    </source>
</evidence>
<evidence type="ECO:0000256" key="2">
    <source>
        <dbReference type="SAM" id="SignalP"/>
    </source>
</evidence>
<accession>A0A7M2WZF3</accession>
<dbReference type="InterPro" id="IPR029058">
    <property type="entry name" value="AB_hydrolase_fold"/>
</dbReference>
<dbReference type="AlphaFoldDB" id="A0A7M2WZF3"/>
<dbReference type="EMBL" id="CP063458">
    <property type="protein sequence ID" value="QOV90773.1"/>
    <property type="molecule type" value="Genomic_DNA"/>
</dbReference>
<dbReference type="Proteomes" id="UP000593765">
    <property type="component" value="Chromosome"/>
</dbReference>
<proteinExistence type="predicted"/>
<keyword evidence="2" id="KW-0732">Signal</keyword>
<organism evidence="4 5">
    <name type="scientific">Humisphaera borealis</name>
    <dbReference type="NCBI Taxonomy" id="2807512"/>
    <lineage>
        <taxon>Bacteria</taxon>
        <taxon>Pseudomonadati</taxon>
        <taxon>Planctomycetota</taxon>
        <taxon>Phycisphaerae</taxon>
        <taxon>Tepidisphaerales</taxon>
        <taxon>Tepidisphaeraceae</taxon>
        <taxon>Humisphaera</taxon>
    </lineage>
</organism>
<name>A0A7M2WZF3_9BACT</name>
<dbReference type="PANTHER" id="PTHR48081:SF13">
    <property type="entry name" value="ALPHA_BETA HYDROLASE"/>
    <property type="match status" value="1"/>
</dbReference>
<dbReference type="KEGG" id="hbs:IPV69_05285"/>
<protein>
    <submittedName>
        <fullName evidence="4">Alpha/beta hydrolase</fullName>
    </submittedName>
</protein>
<evidence type="ECO:0000313" key="4">
    <source>
        <dbReference type="EMBL" id="QOV90773.1"/>
    </source>
</evidence>
<evidence type="ECO:0000259" key="3">
    <source>
        <dbReference type="Pfam" id="PF20434"/>
    </source>
</evidence>
<sequence>MSRMIAILALLLSATVATAQDAKPKWAKLKPKTPDGFKMIEAVVATYPEDVVKLTVYVPDKPGKYPCILDIHGGGWANRQVESDKPMMERLAQRGYVTAIIAYRLSTTSKFPAALHDCKSAVRTLRARAAEWKIDPDRIGVMGGSAGGHLSGLLAMTGGKPDFEGDGPHKDQSSAVKACIVMAATQDLHAANELKSAENAVAFFGATCADKPDLYRAASPIHHVRVGVPPVVFIEGEKDTLKVGRAEMMEKLKALHIPTAVHTLKDAPHPFWMSDPWCAQTVDIADAFFKEHLRKPTIER</sequence>
<dbReference type="RefSeq" id="WP_206293875.1">
    <property type="nucleotide sequence ID" value="NZ_CP063458.1"/>
</dbReference>
<dbReference type="Pfam" id="PF20434">
    <property type="entry name" value="BD-FAE"/>
    <property type="match status" value="1"/>
</dbReference>
<dbReference type="InterPro" id="IPR050300">
    <property type="entry name" value="GDXG_lipolytic_enzyme"/>
</dbReference>
<feature type="chain" id="PRO_5034115952" evidence="2">
    <location>
        <begin position="20"/>
        <end position="300"/>
    </location>
</feature>
<evidence type="ECO:0000313" key="5">
    <source>
        <dbReference type="Proteomes" id="UP000593765"/>
    </source>
</evidence>
<dbReference type="Gene3D" id="3.40.50.1820">
    <property type="entry name" value="alpha/beta hydrolase"/>
    <property type="match status" value="1"/>
</dbReference>
<feature type="domain" description="BD-FAE-like" evidence="3">
    <location>
        <begin position="55"/>
        <end position="241"/>
    </location>
</feature>
<gene>
    <name evidence="4" type="ORF">IPV69_05285</name>
</gene>